<gene>
    <name evidence="2" type="ORF">MSPICULIGERA_LOCUS23552</name>
</gene>
<protein>
    <submittedName>
        <fullName evidence="2">Uncharacterized protein</fullName>
    </submittedName>
</protein>
<comment type="caution">
    <text evidence="2">The sequence shown here is derived from an EMBL/GenBank/DDBJ whole genome shotgun (WGS) entry which is preliminary data.</text>
</comment>
<evidence type="ECO:0000313" key="3">
    <source>
        <dbReference type="Proteomes" id="UP001177023"/>
    </source>
</evidence>
<dbReference type="AlphaFoldDB" id="A0AA36DFU7"/>
<sequence length="111" mass="11837">MHGVLITKVTVLSASNIFVGSSRPSAALRRATSSGNTRLRPYPTTSTGLRLDLSPSSPGNSYDLRSRQVRGYVSPSAALPTNAEALLRARGLKKKYTTHGIAALAKSLQNR</sequence>
<dbReference type="Proteomes" id="UP001177023">
    <property type="component" value="Unassembled WGS sequence"/>
</dbReference>
<proteinExistence type="predicted"/>
<feature type="compositionally biased region" description="Polar residues" evidence="1">
    <location>
        <begin position="31"/>
        <end position="60"/>
    </location>
</feature>
<dbReference type="EMBL" id="CATQJA010002706">
    <property type="protein sequence ID" value="CAJ0585535.1"/>
    <property type="molecule type" value="Genomic_DNA"/>
</dbReference>
<feature type="non-terminal residue" evidence="2">
    <location>
        <position position="111"/>
    </location>
</feature>
<name>A0AA36DFU7_9BILA</name>
<keyword evidence="3" id="KW-1185">Reference proteome</keyword>
<reference evidence="2" key="1">
    <citation type="submission" date="2023-06" db="EMBL/GenBank/DDBJ databases">
        <authorList>
            <person name="Delattre M."/>
        </authorList>
    </citation>
    <scope>NUCLEOTIDE SEQUENCE</scope>
    <source>
        <strain evidence="2">AF72</strain>
    </source>
</reference>
<evidence type="ECO:0000313" key="2">
    <source>
        <dbReference type="EMBL" id="CAJ0585535.1"/>
    </source>
</evidence>
<feature type="region of interest" description="Disordered" evidence="1">
    <location>
        <begin position="25"/>
        <end position="63"/>
    </location>
</feature>
<evidence type="ECO:0000256" key="1">
    <source>
        <dbReference type="SAM" id="MobiDB-lite"/>
    </source>
</evidence>
<organism evidence="2 3">
    <name type="scientific">Mesorhabditis spiculigera</name>
    <dbReference type="NCBI Taxonomy" id="96644"/>
    <lineage>
        <taxon>Eukaryota</taxon>
        <taxon>Metazoa</taxon>
        <taxon>Ecdysozoa</taxon>
        <taxon>Nematoda</taxon>
        <taxon>Chromadorea</taxon>
        <taxon>Rhabditida</taxon>
        <taxon>Rhabditina</taxon>
        <taxon>Rhabditomorpha</taxon>
        <taxon>Rhabditoidea</taxon>
        <taxon>Rhabditidae</taxon>
        <taxon>Mesorhabditinae</taxon>
        <taxon>Mesorhabditis</taxon>
    </lineage>
</organism>
<accession>A0AA36DFU7</accession>